<dbReference type="AlphaFoldDB" id="A0A225DTZ3"/>
<feature type="compositionally biased region" description="Low complexity" evidence="1">
    <location>
        <begin position="202"/>
        <end position="227"/>
    </location>
</feature>
<dbReference type="EMBL" id="NIDE01000004">
    <property type="protein sequence ID" value="OWK43074.1"/>
    <property type="molecule type" value="Genomic_DNA"/>
</dbReference>
<dbReference type="PRINTS" id="PR01217">
    <property type="entry name" value="PRICHEXTENSN"/>
</dbReference>
<keyword evidence="2" id="KW-0732">Signal</keyword>
<dbReference type="InterPro" id="IPR011989">
    <property type="entry name" value="ARM-like"/>
</dbReference>
<reference evidence="4" key="1">
    <citation type="submission" date="2017-06" db="EMBL/GenBank/DDBJ databases">
        <title>Genome analysis of Fimbriiglobus ruber SP5, the first member of the order Planctomycetales with confirmed chitinolytic capability.</title>
        <authorList>
            <person name="Ravin N.V."/>
            <person name="Rakitin A.L."/>
            <person name="Ivanova A.A."/>
            <person name="Beletsky A.V."/>
            <person name="Kulichevskaya I.S."/>
            <person name="Mardanov A.V."/>
            <person name="Dedysh S.N."/>
        </authorList>
    </citation>
    <scope>NUCLEOTIDE SEQUENCE [LARGE SCALE GENOMIC DNA]</scope>
    <source>
        <strain evidence="4">SP5</strain>
    </source>
</reference>
<name>A0A225DTZ3_9BACT</name>
<accession>A0A225DTZ3</accession>
<feature type="region of interest" description="Disordered" evidence="1">
    <location>
        <begin position="145"/>
        <end position="281"/>
    </location>
</feature>
<organism evidence="3 4">
    <name type="scientific">Fimbriiglobus ruber</name>
    <dbReference type="NCBI Taxonomy" id="1908690"/>
    <lineage>
        <taxon>Bacteria</taxon>
        <taxon>Pseudomonadati</taxon>
        <taxon>Planctomycetota</taxon>
        <taxon>Planctomycetia</taxon>
        <taxon>Gemmatales</taxon>
        <taxon>Gemmataceae</taxon>
        <taxon>Fimbriiglobus</taxon>
    </lineage>
</organism>
<feature type="region of interest" description="Disordered" evidence="1">
    <location>
        <begin position="295"/>
        <end position="317"/>
    </location>
</feature>
<dbReference type="InterPro" id="IPR016024">
    <property type="entry name" value="ARM-type_fold"/>
</dbReference>
<dbReference type="Gene3D" id="1.25.10.10">
    <property type="entry name" value="Leucine-rich Repeat Variant"/>
    <property type="match status" value="1"/>
</dbReference>
<feature type="compositionally biased region" description="Polar residues" evidence="1">
    <location>
        <begin position="257"/>
        <end position="266"/>
    </location>
</feature>
<feature type="compositionally biased region" description="Low complexity" evidence="1">
    <location>
        <begin position="237"/>
        <end position="247"/>
    </location>
</feature>
<evidence type="ECO:0000313" key="4">
    <source>
        <dbReference type="Proteomes" id="UP000214646"/>
    </source>
</evidence>
<dbReference type="Pfam" id="PF13646">
    <property type="entry name" value="HEAT_2"/>
    <property type="match status" value="1"/>
</dbReference>
<gene>
    <name evidence="3" type="ORF">FRUB_02673</name>
</gene>
<evidence type="ECO:0000256" key="2">
    <source>
        <dbReference type="SAM" id="SignalP"/>
    </source>
</evidence>
<feature type="compositionally biased region" description="Low complexity" evidence="1">
    <location>
        <begin position="267"/>
        <end position="281"/>
    </location>
</feature>
<keyword evidence="3" id="KW-0282">Flagellum</keyword>
<keyword evidence="4" id="KW-1185">Reference proteome</keyword>
<feature type="chain" id="PRO_5013257073" evidence="2">
    <location>
        <begin position="23"/>
        <end position="317"/>
    </location>
</feature>
<evidence type="ECO:0000256" key="1">
    <source>
        <dbReference type="SAM" id="MobiDB-lite"/>
    </source>
</evidence>
<dbReference type="SUPFAM" id="SSF48371">
    <property type="entry name" value="ARM repeat"/>
    <property type="match status" value="1"/>
</dbReference>
<protein>
    <submittedName>
        <fullName evidence="3">Flagellar hook-length control protein FliK</fullName>
    </submittedName>
</protein>
<sequence>MNRMAFILTVLVGLTAVPSAEAAGGLGIFKRKSNPDAAARVKDLIKILQSDPDATKRRAAAEELRGLDPRTNPEILTALVSTLKKDPAPEVRSEAAESIGKIKLVSQTAGIELETVLQTEPDAKVRDAVKSALWQYHLNGFRTTLGAPADTQSQTPEPPLAGGPGGRSTGEAGFRPITNAVGKGVNYQTTTEPPLAKPKVKPAPAAPATTTSTSMARPPAVVAAPSSLPQPMPSTLAPDAAPGVPTVAVPPLPTTPSSQPVPNVQIPSTTPSVVPSTVPSVSVPSGIPSVVVPPIGTPAPTLPTAPVSPQSTEKPNF</sequence>
<dbReference type="Proteomes" id="UP000214646">
    <property type="component" value="Unassembled WGS sequence"/>
</dbReference>
<feature type="compositionally biased region" description="Polar residues" evidence="1">
    <location>
        <begin position="307"/>
        <end position="317"/>
    </location>
</feature>
<dbReference type="OrthoDB" id="291332at2"/>
<keyword evidence="3" id="KW-0969">Cilium</keyword>
<keyword evidence="3" id="KW-0966">Cell projection</keyword>
<proteinExistence type="predicted"/>
<comment type="caution">
    <text evidence="3">The sequence shown here is derived from an EMBL/GenBank/DDBJ whole genome shotgun (WGS) entry which is preliminary data.</text>
</comment>
<feature type="signal peptide" evidence="2">
    <location>
        <begin position="1"/>
        <end position="22"/>
    </location>
</feature>
<evidence type="ECO:0000313" key="3">
    <source>
        <dbReference type="EMBL" id="OWK43074.1"/>
    </source>
</evidence>